<sequence length="287" mass="31156">MIDIADAAQKLQDAPLLKEEAVLPPPSQPADDIMNAVLDTPPPPPPSSPLPKKSRFSRMNIIVASLLFLLLTIPLAVYFVSQQRQLADTRSKAAYVTSESKLYIANLDKTSLSVIWKEQADSKGCAMAKNTQTKKETKACDDTLSRMHLITLTNLDPYTPHELSAQGGQKISLHPFFGATVISGLFDERKPPSRFVEGTIVTSGGQPLKDVFVVISPLLTDRFYFPIASKTDQQGVYSVDVSLIDAQIPASSDGYLVEVVDRLGKTLTEQKVGSASADQIPTVTVAQ</sequence>
<gene>
    <name evidence="3" type="ORF">A2875_03175</name>
</gene>
<feature type="region of interest" description="Disordered" evidence="1">
    <location>
        <begin position="22"/>
        <end position="53"/>
    </location>
</feature>
<comment type="caution">
    <text evidence="3">The sequence shown here is derived from an EMBL/GenBank/DDBJ whole genome shotgun (WGS) entry which is preliminary data.</text>
</comment>
<accession>A0A1F5ZR69</accession>
<keyword evidence="2" id="KW-0812">Transmembrane</keyword>
<dbReference type="AlphaFoldDB" id="A0A1F5ZR69"/>
<organism evidence="3 4">
    <name type="scientific">Candidatus Gottesmanbacteria bacterium RIFCSPHIGHO2_01_FULL_46_14</name>
    <dbReference type="NCBI Taxonomy" id="1798380"/>
    <lineage>
        <taxon>Bacteria</taxon>
        <taxon>Candidatus Gottesmaniibacteriota</taxon>
    </lineage>
</organism>
<name>A0A1F5ZR69_9BACT</name>
<evidence type="ECO:0000256" key="1">
    <source>
        <dbReference type="SAM" id="MobiDB-lite"/>
    </source>
</evidence>
<feature type="compositionally biased region" description="Pro residues" evidence="1">
    <location>
        <begin position="40"/>
        <end position="49"/>
    </location>
</feature>
<dbReference type="Proteomes" id="UP000177416">
    <property type="component" value="Unassembled WGS sequence"/>
</dbReference>
<evidence type="ECO:0000313" key="4">
    <source>
        <dbReference type="Proteomes" id="UP000177416"/>
    </source>
</evidence>
<evidence type="ECO:0000256" key="2">
    <source>
        <dbReference type="SAM" id="Phobius"/>
    </source>
</evidence>
<dbReference type="EMBL" id="MFJJ01000010">
    <property type="protein sequence ID" value="OGG14938.1"/>
    <property type="molecule type" value="Genomic_DNA"/>
</dbReference>
<feature type="transmembrane region" description="Helical" evidence="2">
    <location>
        <begin position="61"/>
        <end position="80"/>
    </location>
</feature>
<protein>
    <submittedName>
        <fullName evidence="3">Uncharacterized protein</fullName>
    </submittedName>
</protein>
<proteinExistence type="predicted"/>
<reference evidence="3 4" key="1">
    <citation type="journal article" date="2016" name="Nat. Commun.">
        <title>Thousands of microbial genomes shed light on interconnected biogeochemical processes in an aquifer system.</title>
        <authorList>
            <person name="Anantharaman K."/>
            <person name="Brown C.T."/>
            <person name="Hug L.A."/>
            <person name="Sharon I."/>
            <person name="Castelle C.J."/>
            <person name="Probst A.J."/>
            <person name="Thomas B.C."/>
            <person name="Singh A."/>
            <person name="Wilkins M.J."/>
            <person name="Karaoz U."/>
            <person name="Brodie E.L."/>
            <person name="Williams K.H."/>
            <person name="Hubbard S.S."/>
            <person name="Banfield J.F."/>
        </authorList>
    </citation>
    <scope>NUCLEOTIDE SEQUENCE [LARGE SCALE GENOMIC DNA]</scope>
</reference>
<evidence type="ECO:0000313" key="3">
    <source>
        <dbReference type="EMBL" id="OGG14938.1"/>
    </source>
</evidence>
<keyword evidence="2" id="KW-0472">Membrane</keyword>
<keyword evidence="2" id="KW-1133">Transmembrane helix</keyword>